<dbReference type="PROSITE" id="PS50202">
    <property type="entry name" value="MSP"/>
    <property type="match status" value="1"/>
</dbReference>
<protein>
    <recommendedName>
        <fullName evidence="10">Major sperm protein</fullName>
    </recommendedName>
</protein>
<name>E3MNM0_CAERE</name>
<dbReference type="GO" id="GO:0008270">
    <property type="term" value="F:zinc ion binding"/>
    <property type="evidence" value="ECO:0007669"/>
    <property type="project" value="UniProtKB-KW"/>
</dbReference>
<proteinExistence type="inferred from homology"/>
<dbReference type="SUPFAM" id="SSF49354">
    <property type="entry name" value="PapD-like"/>
    <property type="match status" value="1"/>
</dbReference>
<evidence type="ECO:0000256" key="9">
    <source>
        <dbReference type="PROSITE-ProRule" id="PRU00175"/>
    </source>
</evidence>
<dbReference type="EMBL" id="DS268460">
    <property type="protein sequence ID" value="EFP06165.1"/>
    <property type="molecule type" value="Genomic_DNA"/>
</dbReference>
<evidence type="ECO:0000256" key="5">
    <source>
        <dbReference type="ARBA" id="ARBA00022771"/>
    </source>
</evidence>
<gene>
    <name evidence="15" type="ORF">CRE_05839</name>
</gene>
<dbReference type="InterPro" id="IPR027370">
    <property type="entry name" value="Znf-RING_euk"/>
</dbReference>
<dbReference type="InterPro" id="IPR008962">
    <property type="entry name" value="PapD-like_sf"/>
</dbReference>
<evidence type="ECO:0000256" key="7">
    <source>
        <dbReference type="ARBA" id="ARBA00022989"/>
    </source>
</evidence>
<dbReference type="GO" id="GO:0005886">
    <property type="term" value="C:plasma membrane"/>
    <property type="evidence" value="ECO:0007669"/>
    <property type="project" value="TreeGrafter"/>
</dbReference>
<evidence type="ECO:0000256" key="10">
    <source>
        <dbReference type="RuleBase" id="RU003425"/>
    </source>
</evidence>
<dbReference type="InterPro" id="IPR013783">
    <property type="entry name" value="Ig-like_fold"/>
</dbReference>
<keyword evidence="5 9" id="KW-0863">Zinc-finger</keyword>
<evidence type="ECO:0000256" key="8">
    <source>
        <dbReference type="ARBA" id="ARBA00023136"/>
    </source>
</evidence>
<dbReference type="STRING" id="31234.E3MNM0"/>
<dbReference type="OrthoDB" id="264603at2759"/>
<organism evidence="16">
    <name type="scientific">Caenorhabditis remanei</name>
    <name type="common">Caenorhabditis vulgaris</name>
    <dbReference type="NCBI Taxonomy" id="31234"/>
    <lineage>
        <taxon>Eukaryota</taxon>
        <taxon>Metazoa</taxon>
        <taxon>Ecdysozoa</taxon>
        <taxon>Nematoda</taxon>
        <taxon>Chromadorea</taxon>
        <taxon>Rhabditida</taxon>
        <taxon>Rhabditina</taxon>
        <taxon>Rhabditomorpha</taxon>
        <taxon>Rhabditoidea</taxon>
        <taxon>Rhabditidae</taxon>
        <taxon>Peloderinae</taxon>
        <taxon>Caenorhabditis</taxon>
    </lineage>
</organism>
<dbReference type="InParanoid" id="E3MNM0"/>
<keyword evidence="10" id="KW-0206">Cytoskeleton</keyword>
<dbReference type="GO" id="GO:0005789">
    <property type="term" value="C:endoplasmic reticulum membrane"/>
    <property type="evidence" value="ECO:0007669"/>
    <property type="project" value="InterPro"/>
</dbReference>
<evidence type="ECO:0000259" key="13">
    <source>
        <dbReference type="PROSITE" id="PS50089"/>
    </source>
</evidence>
<dbReference type="SMART" id="SM00184">
    <property type="entry name" value="RING"/>
    <property type="match status" value="1"/>
</dbReference>
<accession>E3MNM0</accession>
<dbReference type="Pfam" id="PF13445">
    <property type="entry name" value="zf-RING_UBOX"/>
    <property type="match status" value="1"/>
</dbReference>
<dbReference type="InterPro" id="IPR000535">
    <property type="entry name" value="MSP_dom"/>
</dbReference>
<evidence type="ECO:0000256" key="2">
    <source>
        <dbReference type="ARBA" id="ARBA00008932"/>
    </source>
</evidence>
<dbReference type="PANTHER" id="PTHR10809:SF6">
    <property type="entry name" value="AT11025P-RELATED"/>
    <property type="match status" value="1"/>
</dbReference>
<dbReference type="Pfam" id="PF00635">
    <property type="entry name" value="Motile_Sperm"/>
    <property type="match status" value="1"/>
</dbReference>
<evidence type="ECO:0000256" key="3">
    <source>
        <dbReference type="ARBA" id="ARBA00022692"/>
    </source>
</evidence>
<dbReference type="InterPro" id="IPR017907">
    <property type="entry name" value="Znf_RING_CS"/>
</dbReference>
<sequence>MLAQNSFFTVLLIAKTLSDMKTLLQVTPNGELKFTRSTSGVFTASMTLKNTSSEPVCFKVKTTALKQYCVRPNTGLLSQGESQRIVVILCGEIPSVADAHTFTVLSCAPPAGNIQDFESIWENVDPSKICYCEFWTTFVEENSSSSREDGKKKRGRTVKNELTEARRELNEARREIEEIRTAHWKEVKNIRKELDDAHRELNEARKEIEESRASHSNEVTNIRQELETARADGDAARQELNDACKENEENRVAHLNDVKKIRRAKAALTAIRDITLNYEGGQGMKATRFECEICLQQFTDVAGNCAPKVLRCGHTICASCVNSLKQNNSVTCPFCRVVTSDVAEISINFYILGDNQ</sequence>
<comment type="similarity">
    <text evidence="2">Belongs to the VAMP-associated protein (VAP) (TC 9.B.17) family.</text>
</comment>
<dbReference type="eggNOG" id="KOG0439">
    <property type="taxonomic scope" value="Eukaryota"/>
</dbReference>
<dbReference type="InterPro" id="IPR001841">
    <property type="entry name" value="Znf_RING"/>
</dbReference>
<evidence type="ECO:0000256" key="4">
    <source>
        <dbReference type="ARBA" id="ARBA00022723"/>
    </source>
</evidence>
<comment type="subcellular location">
    <subcellularLocation>
        <location evidence="1">Membrane</location>
        <topology evidence="1">Single-pass type IV membrane protein</topology>
    </subcellularLocation>
</comment>
<dbReference type="HOGENOM" id="CLU_066725_0_0_1"/>
<dbReference type="SUPFAM" id="SSF57850">
    <property type="entry name" value="RING/U-box"/>
    <property type="match status" value="1"/>
</dbReference>
<dbReference type="AlphaFoldDB" id="E3MNM0"/>
<keyword evidence="8" id="KW-0472">Membrane</keyword>
<evidence type="ECO:0000256" key="6">
    <source>
        <dbReference type="ARBA" id="ARBA00022833"/>
    </source>
</evidence>
<feature type="domain" description="RING-type" evidence="13">
    <location>
        <begin position="291"/>
        <end position="336"/>
    </location>
</feature>
<keyword evidence="10" id="KW-0963">Cytoplasm</keyword>
<evidence type="ECO:0000256" key="11">
    <source>
        <dbReference type="SAM" id="Coils"/>
    </source>
</evidence>
<dbReference type="InterPro" id="IPR013083">
    <property type="entry name" value="Znf_RING/FYVE/PHD"/>
</dbReference>
<keyword evidence="11" id="KW-0175">Coiled coil</keyword>
<keyword evidence="3" id="KW-0812">Transmembrane</keyword>
<evidence type="ECO:0000256" key="1">
    <source>
        <dbReference type="ARBA" id="ARBA00004211"/>
    </source>
</evidence>
<dbReference type="Proteomes" id="UP000008281">
    <property type="component" value="Unassembled WGS sequence"/>
</dbReference>
<evidence type="ECO:0000256" key="12">
    <source>
        <dbReference type="SAM" id="SignalP"/>
    </source>
</evidence>
<keyword evidence="7" id="KW-1133">Transmembrane helix</keyword>
<keyword evidence="4" id="KW-0479">Metal-binding</keyword>
<dbReference type="PROSITE" id="PS00518">
    <property type="entry name" value="ZF_RING_1"/>
    <property type="match status" value="1"/>
</dbReference>
<dbReference type="FunCoup" id="E3MNM0">
    <property type="interactions" value="397"/>
</dbReference>
<dbReference type="PANTHER" id="PTHR10809">
    <property type="entry name" value="VESICLE-ASSOCIATED MEMBRANE PROTEIN-ASSOCIATED PROTEIN"/>
    <property type="match status" value="1"/>
</dbReference>
<feature type="domain" description="MSP" evidence="14">
    <location>
        <begin position="23"/>
        <end position="139"/>
    </location>
</feature>
<keyword evidence="6" id="KW-0862">Zinc</keyword>
<dbReference type="GO" id="GO:0090158">
    <property type="term" value="P:endoplasmic reticulum membrane organization"/>
    <property type="evidence" value="ECO:0007669"/>
    <property type="project" value="TreeGrafter"/>
</dbReference>
<dbReference type="InterPro" id="IPR016763">
    <property type="entry name" value="VAP"/>
</dbReference>
<dbReference type="GO" id="GO:0033149">
    <property type="term" value="F:FFAT motif binding"/>
    <property type="evidence" value="ECO:0007669"/>
    <property type="project" value="TreeGrafter"/>
</dbReference>
<evidence type="ECO:0000259" key="14">
    <source>
        <dbReference type="PROSITE" id="PS50202"/>
    </source>
</evidence>
<dbReference type="eggNOG" id="KOG4185">
    <property type="taxonomic scope" value="Eukaryota"/>
</dbReference>
<dbReference type="Gene3D" id="3.30.40.10">
    <property type="entry name" value="Zinc/RING finger domain, C3HC4 (zinc finger)"/>
    <property type="match status" value="1"/>
</dbReference>
<feature type="coiled-coil region" evidence="11">
    <location>
        <begin position="155"/>
        <end position="246"/>
    </location>
</feature>
<dbReference type="SUPFAM" id="SSF103657">
    <property type="entry name" value="BAR/IMD domain-like"/>
    <property type="match status" value="1"/>
</dbReference>
<dbReference type="GO" id="GO:0061817">
    <property type="term" value="P:endoplasmic reticulum-plasma membrane tethering"/>
    <property type="evidence" value="ECO:0007669"/>
    <property type="project" value="TreeGrafter"/>
</dbReference>
<evidence type="ECO:0000313" key="15">
    <source>
        <dbReference type="EMBL" id="EFP06165.1"/>
    </source>
</evidence>
<dbReference type="Gene3D" id="2.60.40.10">
    <property type="entry name" value="Immunoglobulins"/>
    <property type="match status" value="1"/>
</dbReference>
<dbReference type="Gene3D" id="1.20.120.330">
    <property type="entry name" value="Nucleotidyltransferases domain 2"/>
    <property type="match status" value="1"/>
</dbReference>
<keyword evidence="16" id="KW-1185">Reference proteome</keyword>
<keyword evidence="12" id="KW-0732">Signal</keyword>
<evidence type="ECO:0000313" key="16">
    <source>
        <dbReference type="Proteomes" id="UP000008281"/>
    </source>
</evidence>
<dbReference type="InterPro" id="IPR027267">
    <property type="entry name" value="AH/BAR_dom_sf"/>
</dbReference>
<dbReference type="PROSITE" id="PS50089">
    <property type="entry name" value="ZF_RING_2"/>
    <property type="match status" value="1"/>
</dbReference>
<comment type="function">
    <text evidence="10">Central component in molecular interactions underlying sperm crawling. Forms an extensive filament system that extends from sperm villipoda, along the leading edge of the pseudopod.</text>
</comment>
<feature type="chain" id="PRO_5003175297" description="Major sperm protein" evidence="12">
    <location>
        <begin position="19"/>
        <end position="356"/>
    </location>
</feature>
<reference evidence="15" key="1">
    <citation type="submission" date="2007-07" db="EMBL/GenBank/DDBJ databases">
        <title>PCAP assembly of the Caenorhabditis remanei genome.</title>
        <authorList>
            <consortium name="The Caenorhabditis remanei Sequencing Consortium"/>
            <person name="Wilson R.K."/>
        </authorList>
    </citation>
    <scope>NUCLEOTIDE SEQUENCE [LARGE SCALE GENOMIC DNA]</scope>
    <source>
        <strain evidence="15">PB4641</strain>
    </source>
</reference>
<feature type="signal peptide" evidence="12">
    <location>
        <begin position="1"/>
        <end position="18"/>
    </location>
</feature>